<keyword evidence="2" id="KW-0677">Repeat</keyword>
<dbReference type="PROSITE" id="PS51186">
    <property type="entry name" value="GNAT"/>
    <property type="match status" value="1"/>
</dbReference>
<dbReference type="PROSITE" id="PS50082">
    <property type="entry name" value="WD_REPEATS_2"/>
    <property type="match status" value="3"/>
</dbReference>
<dbReference type="InterPro" id="IPR020472">
    <property type="entry name" value="WD40_PAC1"/>
</dbReference>
<dbReference type="PANTHER" id="PTHR45903">
    <property type="entry name" value="GLUTAMATE-RICH WD REPEAT-CONTAINING PROTEIN 1"/>
    <property type="match status" value="1"/>
</dbReference>
<dbReference type="PRINTS" id="PR00320">
    <property type="entry name" value="GPROTEINBRPT"/>
</dbReference>
<dbReference type="SMART" id="SM00320">
    <property type="entry name" value="WD40"/>
    <property type="match status" value="5"/>
</dbReference>
<evidence type="ECO:0000259" key="5">
    <source>
        <dbReference type="PROSITE" id="PS51186"/>
    </source>
</evidence>
<dbReference type="Pfam" id="PF00400">
    <property type="entry name" value="WD40"/>
    <property type="match status" value="2"/>
</dbReference>
<accession>A0A433AXI8</accession>
<proteinExistence type="predicted"/>
<dbReference type="SUPFAM" id="SSF50978">
    <property type="entry name" value="WD40 repeat-like"/>
    <property type="match status" value="1"/>
</dbReference>
<feature type="repeat" description="WD" evidence="4">
    <location>
        <begin position="209"/>
        <end position="244"/>
    </location>
</feature>
<evidence type="ECO:0000313" key="6">
    <source>
        <dbReference type="EMBL" id="RUP07427.1"/>
    </source>
</evidence>
<dbReference type="PANTHER" id="PTHR45903:SF1">
    <property type="entry name" value="GLUTAMATE-RICH WD REPEAT-CONTAINING PROTEIN 1"/>
    <property type="match status" value="1"/>
</dbReference>
<dbReference type="GO" id="GO:0016747">
    <property type="term" value="F:acyltransferase activity, transferring groups other than amino-acyl groups"/>
    <property type="evidence" value="ECO:0007669"/>
    <property type="project" value="InterPro"/>
</dbReference>
<dbReference type="Proteomes" id="UP000268093">
    <property type="component" value="Unassembled WGS sequence"/>
</dbReference>
<dbReference type="InterPro" id="IPR001680">
    <property type="entry name" value="WD40_rpt"/>
</dbReference>
<keyword evidence="1 4" id="KW-0853">WD repeat</keyword>
<dbReference type="EMBL" id="RBNI01016537">
    <property type="protein sequence ID" value="RUP07427.1"/>
    <property type="molecule type" value="Genomic_DNA"/>
</dbReference>
<sequence length="577" mass="63970">MSQLHRTQHDDGKPSYPISITPILHQDLTCPLSLLGNESDSDGEDDLDEDPILEHRSVRHNGGVNRVRVMPQQEDRRIAATWSDMGKVHVWDLAPLILSLDTPGAPAPRKEAQPLFTIESHGRNEGFAMDWSLRETGRLLTGDISKNIYLTTLTPHGATPDLVPFRGHGSSVEDLQWSPSERNVFASCSADQTVRIWDTRNKKKEALAIRAAETDVNVITWNRKVEYLMASGGDDGVFNIWDLRMFKKYSDKAAMPTPVATFKWHSAPITSIEWHPTDESVLAVSGADDQISIWDLSVEPDTEEEGNAATTGATQWPQQLLFVHQAADALSTAHSHHYTYVEVRTQEILHTAGASNRKFLLRNISLNDTTTAMGTTSNAVATINPRSYRIALGDLNPNNIGQLRKLNSVLFPVHYSDKFYKEVLEAGELAKLGACGAEVCMAVFGNPSYLYPCAQFYGTVYFNDICVGAVCCRKEPIESFPDRAKLYIMTLGVLAPYRKLGLGTSLLSHILSHAQVIANPIITEVYLHVQISNEEALRFYADNGFEISGTSTGYYKNIEPADAHVLVKQVHPELTGN</sequence>
<evidence type="ECO:0000256" key="4">
    <source>
        <dbReference type="PROSITE-ProRule" id="PRU00221"/>
    </source>
</evidence>
<dbReference type="SUPFAM" id="SSF55729">
    <property type="entry name" value="Acyl-CoA N-acyltransferases (Nat)"/>
    <property type="match status" value="1"/>
</dbReference>
<dbReference type="InterPro" id="IPR016181">
    <property type="entry name" value="Acyl_CoA_acyltransferase"/>
</dbReference>
<comment type="caution">
    <text evidence="6">The sequence shown here is derived from an EMBL/GenBank/DDBJ whole genome shotgun (WGS) entry which is preliminary data.</text>
</comment>
<dbReference type="InterPro" id="IPR000182">
    <property type="entry name" value="GNAT_dom"/>
</dbReference>
<dbReference type="GO" id="GO:0005730">
    <property type="term" value="C:nucleolus"/>
    <property type="evidence" value="ECO:0007669"/>
    <property type="project" value="TreeGrafter"/>
</dbReference>
<gene>
    <name evidence="6" type="ORF">BC936DRAFT_140177</name>
</gene>
<dbReference type="PROSITE" id="PS50294">
    <property type="entry name" value="WD_REPEATS_REGION"/>
    <property type="match status" value="2"/>
</dbReference>
<feature type="repeat" description="WD" evidence="4">
    <location>
        <begin position="165"/>
        <end position="207"/>
    </location>
</feature>
<organism evidence="6 7">
    <name type="scientific">Jimgerdemannia flammicorona</name>
    <dbReference type="NCBI Taxonomy" id="994334"/>
    <lineage>
        <taxon>Eukaryota</taxon>
        <taxon>Fungi</taxon>
        <taxon>Fungi incertae sedis</taxon>
        <taxon>Mucoromycota</taxon>
        <taxon>Mucoromycotina</taxon>
        <taxon>Endogonomycetes</taxon>
        <taxon>Endogonales</taxon>
        <taxon>Endogonaceae</taxon>
        <taxon>Jimgerdemannia</taxon>
    </lineage>
</organism>
<keyword evidence="7" id="KW-1185">Reference proteome</keyword>
<dbReference type="InterPro" id="IPR036322">
    <property type="entry name" value="WD40_repeat_dom_sf"/>
</dbReference>
<name>A0A433AXI8_9FUNG</name>
<reference evidence="6 7" key="1">
    <citation type="journal article" date="2018" name="New Phytol.">
        <title>Phylogenomics of Endogonaceae and evolution of mycorrhizas within Mucoromycota.</title>
        <authorList>
            <person name="Chang Y."/>
            <person name="Desiro A."/>
            <person name="Na H."/>
            <person name="Sandor L."/>
            <person name="Lipzen A."/>
            <person name="Clum A."/>
            <person name="Barry K."/>
            <person name="Grigoriev I.V."/>
            <person name="Martin F.M."/>
            <person name="Stajich J.E."/>
            <person name="Smith M.E."/>
            <person name="Bonito G."/>
            <person name="Spatafora J.W."/>
        </authorList>
    </citation>
    <scope>NUCLEOTIDE SEQUENCE [LARGE SCALE GENOMIC DNA]</scope>
    <source>
        <strain evidence="6 7">GMNB39</strain>
    </source>
</reference>
<dbReference type="CDD" id="cd04301">
    <property type="entry name" value="NAT_SF"/>
    <property type="match status" value="1"/>
</dbReference>
<protein>
    <recommendedName>
        <fullName evidence="3">Glutamate-rich WD repeat-containing protein 1</fullName>
    </recommendedName>
</protein>
<dbReference type="AlphaFoldDB" id="A0A433AXI8"/>
<evidence type="ECO:0000313" key="7">
    <source>
        <dbReference type="Proteomes" id="UP000268093"/>
    </source>
</evidence>
<dbReference type="Gene3D" id="3.40.630.30">
    <property type="match status" value="1"/>
</dbReference>
<dbReference type="FunFam" id="3.40.630.30:FF:000006">
    <property type="entry name" value="Putative n-alpha-acetyltransferase 50"/>
    <property type="match status" value="1"/>
</dbReference>
<evidence type="ECO:0000256" key="3">
    <source>
        <dbReference type="ARBA" id="ARBA00040876"/>
    </source>
</evidence>
<feature type="domain" description="N-acetyltransferase" evidence="5">
    <location>
        <begin position="390"/>
        <end position="572"/>
    </location>
</feature>
<dbReference type="InterPro" id="IPR015943">
    <property type="entry name" value="WD40/YVTN_repeat-like_dom_sf"/>
</dbReference>
<evidence type="ECO:0000256" key="2">
    <source>
        <dbReference type="ARBA" id="ARBA00022737"/>
    </source>
</evidence>
<dbReference type="Pfam" id="PF00583">
    <property type="entry name" value="Acetyltransf_1"/>
    <property type="match status" value="1"/>
</dbReference>
<evidence type="ECO:0000256" key="1">
    <source>
        <dbReference type="ARBA" id="ARBA00022574"/>
    </source>
</evidence>
<feature type="repeat" description="WD" evidence="4">
    <location>
        <begin position="262"/>
        <end position="297"/>
    </location>
</feature>
<dbReference type="Gene3D" id="2.130.10.10">
    <property type="entry name" value="YVTN repeat-like/Quinoprotein amine dehydrogenase"/>
    <property type="match status" value="1"/>
</dbReference>
<dbReference type="OrthoDB" id="2161379at2759"/>
<dbReference type="GO" id="GO:0042254">
    <property type="term" value="P:ribosome biogenesis"/>
    <property type="evidence" value="ECO:0007669"/>
    <property type="project" value="TreeGrafter"/>
</dbReference>
<dbReference type="InterPro" id="IPR051972">
    <property type="entry name" value="Glutamate-rich_WD_repeat"/>
</dbReference>